<reference evidence="12 13" key="1">
    <citation type="submission" date="2017-11" db="EMBL/GenBank/DDBJ databases">
        <title>Genome-resolved metagenomics identifies genetic mobility, metabolic interactions, and unexpected diversity in perchlorate-reducing communities.</title>
        <authorList>
            <person name="Barnum T.P."/>
            <person name="Figueroa I.A."/>
            <person name="Carlstrom C.I."/>
            <person name="Lucas L.N."/>
            <person name="Engelbrektson A.L."/>
            <person name="Coates J.D."/>
        </authorList>
    </citation>
    <scope>NUCLEOTIDE SEQUENCE [LARGE SCALE GENOMIC DNA]</scope>
    <source>
        <strain evidence="12">BM301</strain>
    </source>
</reference>
<organism evidence="12 13">
    <name type="scientific">Sedimenticola selenatireducens</name>
    <dbReference type="NCBI Taxonomy" id="191960"/>
    <lineage>
        <taxon>Bacteria</taxon>
        <taxon>Pseudomonadati</taxon>
        <taxon>Pseudomonadota</taxon>
        <taxon>Gammaproteobacteria</taxon>
        <taxon>Chromatiales</taxon>
        <taxon>Sedimenticolaceae</taxon>
        <taxon>Sedimenticola</taxon>
    </lineage>
</organism>
<evidence type="ECO:0000256" key="10">
    <source>
        <dbReference type="SAM" id="SignalP"/>
    </source>
</evidence>
<evidence type="ECO:0000256" key="8">
    <source>
        <dbReference type="ARBA" id="ARBA00023136"/>
    </source>
</evidence>
<sequence>MNSPILMLPALLIAIATAPTTEATEREINNRVKSGEYIFNMGGCASCHTAKDDQPLAGGLPMETPFGVFYTPNITPDESTGIGAWSSADFIRAMTKGEAPDGSHYYPAFPYTSYSKMSRQDLLALKQFMDKQTPIVSKNKSHELAFPFNIRPLMTLWKLVNFDDTPFQANKEKSQAWNRGAYIVNGPGHCGECHSPRNLLGGIKADELITGNPEGPEGETVPGLTMTKDNRVSQWSDEDLLFSIQIGMTPDGDFLGGSMGHVIENSTGRLSETDLKAIIEYLRDTES</sequence>
<dbReference type="GO" id="GO:0005886">
    <property type="term" value="C:plasma membrane"/>
    <property type="evidence" value="ECO:0007669"/>
    <property type="project" value="UniProtKB-SubCell"/>
</dbReference>
<evidence type="ECO:0000313" key="12">
    <source>
        <dbReference type="EMBL" id="PLX61022.1"/>
    </source>
</evidence>
<accession>A0A2N6CV08</accession>
<dbReference type="RefSeq" id="WP_273439984.1">
    <property type="nucleotide sequence ID" value="NZ_PKUN01000022.1"/>
</dbReference>
<feature type="domain" description="Cytochrome c" evidence="11">
    <location>
        <begin position="30"/>
        <end position="133"/>
    </location>
</feature>
<keyword evidence="4 9" id="KW-0479">Metal-binding</keyword>
<protein>
    <recommendedName>
        <fullName evidence="11">Cytochrome c domain-containing protein</fullName>
    </recommendedName>
</protein>
<dbReference type="Pfam" id="PF00034">
    <property type="entry name" value="Cytochrom_C"/>
    <property type="match status" value="1"/>
</dbReference>
<evidence type="ECO:0000259" key="11">
    <source>
        <dbReference type="PROSITE" id="PS51007"/>
    </source>
</evidence>
<dbReference type="EMBL" id="PKUN01000022">
    <property type="protein sequence ID" value="PLX61022.1"/>
    <property type="molecule type" value="Genomic_DNA"/>
</dbReference>
<keyword evidence="6" id="KW-0677">Repeat</keyword>
<comment type="caution">
    <text evidence="12">The sequence shown here is derived from an EMBL/GenBank/DDBJ whole genome shotgun (WGS) entry which is preliminary data.</text>
</comment>
<gene>
    <name evidence="12" type="ORF">C0630_13285</name>
</gene>
<dbReference type="GO" id="GO:0009055">
    <property type="term" value="F:electron transfer activity"/>
    <property type="evidence" value="ECO:0007669"/>
    <property type="project" value="InterPro"/>
</dbReference>
<dbReference type="PIRSF" id="PIRSF000018">
    <property type="entry name" value="Mb_ADH_cyt_c"/>
    <property type="match status" value="1"/>
</dbReference>
<dbReference type="STRING" id="1111735.GCA_000428045_00005"/>
<evidence type="ECO:0000256" key="5">
    <source>
        <dbReference type="ARBA" id="ARBA00022729"/>
    </source>
</evidence>
<dbReference type="SUPFAM" id="SSF46626">
    <property type="entry name" value="Cytochrome c"/>
    <property type="match status" value="2"/>
</dbReference>
<evidence type="ECO:0000256" key="2">
    <source>
        <dbReference type="ARBA" id="ARBA00022475"/>
    </source>
</evidence>
<keyword evidence="2" id="KW-1003">Cell membrane</keyword>
<dbReference type="Proteomes" id="UP000235015">
    <property type="component" value="Unassembled WGS sequence"/>
</dbReference>
<dbReference type="Gene3D" id="1.10.760.10">
    <property type="entry name" value="Cytochrome c-like domain"/>
    <property type="match status" value="1"/>
</dbReference>
<feature type="chain" id="PRO_5014672520" description="Cytochrome c domain-containing protein" evidence="10">
    <location>
        <begin position="24"/>
        <end position="287"/>
    </location>
</feature>
<proteinExistence type="predicted"/>
<keyword evidence="7 9" id="KW-0408">Iron</keyword>
<dbReference type="InterPro" id="IPR051459">
    <property type="entry name" value="Cytochrome_c-type_DH"/>
</dbReference>
<evidence type="ECO:0000256" key="7">
    <source>
        <dbReference type="ARBA" id="ARBA00023004"/>
    </source>
</evidence>
<dbReference type="PROSITE" id="PS51007">
    <property type="entry name" value="CYTC"/>
    <property type="match status" value="2"/>
</dbReference>
<evidence type="ECO:0000256" key="4">
    <source>
        <dbReference type="ARBA" id="ARBA00022723"/>
    </source>
</evidence>
<dbReference type="GO" id="GO:0016614">
    <property type="term" value="F:oxidoreductase activity, acting on CH-OH group of donors"/>
    <property type="evidence" value="ECO:0007669"/>
    <property type="project" value="InterPro"/>
</dbReference>
<evidence type="ECO:0000256" key="9">
    <source>
        <dbReference type="PROSITE-ProRule" id="PRU00433"/>
    </source>
</evidence>
<dbReference type="InterPro" id="IPR014353">
    <property type="entry name" value="Membr-bd_ADH_cyt_c"/>
</dbReference>
<keyword evidence="5 10" id="KW-0732">Signal</keyword>
<feature type="signal peptide" evidence="10">
    <location>
        <begin position="1"/>
        <end position="23"/>
    </location>
</feature>
<evidence type="ECO:0000256" key="6">
    <source>
        <dbReference type="ARBA" id="ARBA00022737"/>
    </source>
</evidence>
<dbReference type="AlphaFoldDB" id="A0A2N6CV08"/>
<dbReference type="PANTHER" id="PTHR35008">
    <property type="entry name" value="BLL4482 PROTEIN-RELATED"/>
    <property type="match status" value="1"/>
</dbReference>
<dbReference type="InterPro" id="IPR009056">
    <property type="entry name" value="Cyt_c-like_dom"/>
</dbReference>
<dbReference type="GO" id="GO:0020037">
    <property type="term" value="F:heme binding"/>
    <property type="evidence" value="ECO:0007669"/>
    <property type="project" value="InterPro"/>
</dbReference>
<dbReference type="PANTHER" id="PTHR35008:SF8">
    <property type="entry name" value="ALCOHOL DEHYDROGENASE CYTOCHROME C SUBUNIT"/>
    <property type="match status" value="1"/>
</dbReference>
<evidence type="ECO:0000256" key="3">
    <source>
        <dbReference type="ARBA" id="ARBA00022617"/>
    </source>
</evidence>
<keyword evidence="8" id="KW-0472">Membrane</keyword>
<dbReference type="InterPro" id="IPR036909">
    <property type="entry name" value="Cyt_c-like_dom_sf"/>
</dbReference>
<feature type="domain" description="Cytochrome c" evidence="11">
    <location>
        <begin position="175"/>
        <end position="286"/>
    </location>
</feature>
<name>A0A2N6CV08_9GAMM</name>
<evidence type="ECO:0000256" key="1">
    <source>
        <dbReference type="ARBA" id="ARBA00004236"/>
    </source>
</evidence>
<keyword evidence="3 9" id="KW-0349">Heme</keyword>
<evidence type="ECO:0000313" key="13">
    <source>
        <dbReference type="Proteomes" id="UP000235015"/>
    </source>
</evidence>
<comment type="subcellular location">
    <subcellularLocation>
        <location evidence="1">Cell membrane</location>
    </subcellularLocation>
</comment>
<dbReference type="GO" id="GO:0005506">
    <property type="term" value="F:iron ion binding"/>
    <property type="evidence" value="ECO:0007669"/>
    <property type="project" value="InterPro"/>
</dbReference>